<dbReference type="EMBL" id="VSSQ01017021">
    <property type="protein sequence ID" value="MPM58911.1"/>
    <property type="molecule type" value="Genomic_DNA"/>
</dbReference>
<reference evidence="2" key="1">
    <citation type="submission" date="2019-08" db="EMBL/GenBank/DDBJ databases">
        <authorList>
            <person name="Kucharzyk K."/>
            <person name="Murdoch R.W."/>
            <person name="Higgins S."/>
            <person name="Loffler F."/>
        </authorList>
    </citation>
    <scope>NUCLEOTIDE SEQUENCE</scope>
</reference>
<comment type="caution">
    <text evidence="2">The sequence shown here is derived from an EMBL/GenBank/DDBJ whole genome shotgun (WGS) entry which is preliminary data.</text>
</comment>
<keyword evidence="1" id="KW-1133">Transmembrane helix</keyword>
<evidence type="ECO:0000256" key="1">
    <source>
        <dbReference type="SAM" id="Phobius"/>
    </source>
</evidence>
<protein>
    <submittedName>
        <fullName evidence="2">Uncharacterized protein</fullName>
    </submittedName>
</protein>
<keyword evidence="1" id="KW-0472">Membrane</keyword>
<evidence type="ECO:0000313" key="2">
    <source>
        <dbReference type="EMBL" id="MPM58911.1"/>
    </source>
</evidence>
<gene>
    <name evidence="2" type="ORF">SDC9_105744</name>
</gene>
<dbReference type="AlphaFoldDB" id="A0A645B2X3"/>
<feature type="transmembrane region" description="Helical" evidence="1">
    <location>
        <begin position="31"/>
        <end position="55"/>
    </location>
</feature>
<sequence length="102" mass="11209">MPTAPTTIPKTDIKRNPIISFLDIFKFSNHFFIVLTPSIIHGIVSICCTVILLFTHFGLASGADRNSADVFRVQQPHPVAQQYPYSARLIQIFNILAAGPGA</sequence>
<proteinExistence type="predicted"/>
<keyword evidence="1" id="KW-0812">Transmembrane</keyword>
<organism evidence="2">
    <name type="scientific">bioreactor metagenome</name>
    <dbReference type="NCBI Taxonomy" id="1076179"/>
    <lineage>
        <taxon>unclassified sequences</taxon>
        <taxon>metagenomes</taxon>
        <taxon>ecological metagenomes</taxon>
    </lineage>
</organism>
<name>A0A645B2X3_9ZZZZ</name>
<accession>A0A645B2X3</accession>